<keyword evidence="1" id="KW-0343">GTPase activation</keyword>
<dbReference type="SUPFAM" id="SSF50729">
    <property type="entry name" value="PH domain-like"/>
    <property type="match status" value="1"/>
</dbReference>
<evidence type="ECO:0000259" key="3">
    <source>
        <dbReference type="PROSITE" id="PS50003"/>
    </source>
</evidence>
<feature type="region of interest" description="Disordered" evidence="2">
    <location>
        <begin position="415"/>
        <end position="516"/>
    </location>
</feature>
<evidence type="ECO:0000259" key="4">
    <source>
        <dbReference type="PROSITE" id="PS50238"/>
    </source>
</evidence>
<dbReference type="GO" id="GO:0007010">
    <property type="term" value="P:cytoskeleton organization"/>
    <property type="evidence" value="ECO:0007669"/>
    <property type="project" value="UniProtKB-ARBA"/>
</dbReference>
<dbReference type="GO" id="GO:0005096">
    <property type="term" value="F:GTPase activator activity"/>
    <property type="evidence" value="ECO:0007669"/>
    <property type="project" value="UniProtKB-KW"/>
</dbReference>
<dbReference type="InterPro" id="IPR008936">
    <property type="entry name" value="Rho_GTPase_activation_prot"/>
</dbReference>
<feature type="region of interest" description="Disordered" evidence="2">
    <location>
        <begin position="342"/>
        <end position="396"/>
    </location>
</feature>
<protein>
    <submittedName>
        <fullName evidence="5">GTPase-activating protein</fullName>
    </submittedName>
</protein>
<dbReference type="AlphaFoldDB" id="A0AAV5RZL2"/>
<accession>A0AAV5RZL2</accession>
<dbReference type="SMART" id="SM00312">
    <property type="entry name" value="PX"/>
    <property type="match status" value="1"/>
</dbReference>
<feature type="region of interest" description="Disordered" evidence="2">
    <location>
        <begin position="892"/>
        <end position="911"/>
    </location>
</feature>
<dbReference type="SMART" id="SM00233">
    <property type="entry name" value="PH"/>
    <property type="match status" value="1"/>
</dbReference>
<dbReference type="PROSITE" id="PS50003">
    <property type="entry name" value="PH_DOMAIN"/>
    <property type="match status" value="1"/>
</dbReference>
<feature type="compositionally biased region" description="Polar residues" evidence="2">
    <location>
        <begin position="291"/>
        <end position="302"/>
    </location>
</feature>
<dbReference type="Gene3D" id="2.30.29.30">
    <property type="entry name" value="Pleckstrin-homology domain (PH domain)/Phosphotyrosine-binding domain (PTB)"/>
    <property type="match status" value="1"/>
</dbReference>
<dbReference type="SUPFAM" id="SSF64268">
    <property type="entry name" value="PX domain"/>
    <property type="match status" value="1"/>
</dbReference>
<dbReference type="PROSITE" id="PS50238">
    <property type="entry name" value="RHOGAP"/>
    <property type="match status" value="1"/>
</dbReference>
<evidence type="ECO:0000313" key="5">
    <source>
        <dbReference type="EMBL" id="GMM56866.1"/>
    </source>
</evidence>
<feature type="region of interest" description="Disordered" evidence="2">
    <location>
        <begin position="804"/>
        <end position="841"/>
    </location>
</feature>
<feature type="compositionally biased region" description="Low complexity" evidence="2">
    <location>
        <begin position="864"/>
        <end position="873"/>
    </location>
</feature>
<feature type="compositionally biased region" description="Polar residues" evidence="2">
    <location>
        <begin position="209"/>
        <end position="240"/>
    </location>
</feature>
<dbReference type="PANTHER" id="PTHR23176">
    <property type="entry name" value="RHO/RAC/CDC GTPASE-ACTIVATING PROTEIN"/>
    <property type="match status" value="1"/>
</dbReference>
<dbReference type="GO" id="GO:0005933">
    <property type="term" value="C:cellular bud"/>
    <property type="evidence" value="ECO:0007669"/>
    <property type="project" value="UniProtKB-ARBA"/>
</dbReference>
<dbReference type="Pfam" id="PF00787">
    <property type="entry name" value="PX"/>
    <property type="match status" value="1"/>
</dbReference>
<feature type="region of interest" description="Disordered" evidence="2">
    <location>
        <begin position="209"/>
        <end position="260"/>
    </location>
</feature>
<feature type="domain" description="PH" evidence="3">
    <location>
        <begin position="659"/>
        <end position="767"/>
    </location>
</feature>
<dbReference type="GO" id="GO:0007165">
    <property type="term" value="P:signal transduction"/>
    <property type="evidence" value="ECO:0007669"/>
    <property type="project" value="InterPro"/>
</dbReference>
<feature type="compositionally biased region" description="Polar residues" evidence="2">
    <location>
        <begin position="804"/>
        <end position="833"/>
    </location>
</feature>
<proteinExistence type="predicted"/>
<evidence type="ECO:0000256" key="2">
    <source>
        <dbReference type="SAM" id="MobiDB-lite"/>
    </source>
</evidence>
<organism evidence="5 6">
    <name type="scientific">Maudiozyma humilis</name>
    <name type="common">Sour dough yeast</name>
    <name type="synonym">Kazachstania humilis</name>
    <dbReference type="NCBI Taxonomy" id="51915"/>
    <lineage>
        <taxon>Eukaryota</taxon>
        <taxon>Fungi</taxon>
        <taxon>Dikarya</taxon>
        <taxon>Ascomycota</taxon>
        <taxon>Saccharomycotina</taxon>
        <taxon>Saccharomycetes</taxon>
        <taxon>Saccharomycetales</taxon>
        <taxon>Saccharomycetaceae</taxon>
        <taxon>Maudiozyma</taxon>
    </lineage>
</organism>
<dbReference type="InterPro" id="IPR011993">
    <property type="entry name" value="PH-like_dom_sf"/>
</dbReference>
<feature type="compositionally biased region" description="Basic and acidic residues" evidence="2">
    <location>
        <begin position="95"/>
        <end position="110"/>
    </location>
</feature>
<keyword evidence="6" id="KW-1185">Reference proteome</keyword>
<comment type="caution">
    <text evidence="5">The sequence shown here is derived from an EMBL/GenBank/DDBJ whole genome shotgun (WGS) entry which is preliminary data.</text>
</comment>
<dbReference type="Proteomes" id="UP001377567">
    <property type="component" value="Unassembled WGS sequence"/>
</dbReference>
<dbReference type="InterPro" id="IPR001683">
    <property type="entry name" value="PX_dom"/>
</dbReference>
<dbReference type="CDD" id="cd06093">
    <property type="entry name" value="PX_domain"/>
    <property type="match status" value="1"/>
</dbReference>
<dbReference type="SUPFAM" id="SSF48350">
    <property type="entry name" value="GTPase activation domain, GAP"/>
    <property type="match status" value="1"/>
</dbReference>
<gene>
    <name evidence="5" type="ORF">DAKH74_034820</name>
</gene>
<dbReference type="GO" id="GO:0035091">
    <property type="term" value="F:phosphatidylinositol binding"/>
    <property type="evidence" value="ECO:0007669"/>
    <property type="project" value="InterPro"/>
</dbReference>
<dbReference type="Pfam" id="PF00620">
    <property type="entry name" value="RhoGAP"/>
    <property type="match status" value="1"/>
</dbReference>
<dbReference type="Pfam" id="PF00169">
    <property type="entry name" value="PH"/>
    <property type="match status" value="1"/>
</dbReference>
<name>A0AAV5RZL2_MAUHU</name>
<dbReference type="EMBL" id="BTGD01000010">
    <property type="protein sequence ID" value="GMM56866.1"/>
    <property type="molecule type" value="Genomic_DNA"/>
</dbReference>
<dbReference type="PANTHER" id="PTHR23176:SF129">
    <property type="entry name" value="RHO GTPASE ACTIVATING PROTEIN AT 16F, ISOFORM E-RELATED"/>
    <property type="match status" value="1"/>
</dbReference>
<evidence type="ECO:0000256" key="1">
    <source>
        <dbReference type="ARBA" id="ARBA00022468"/>
    </source>
</evidence>
<feature type="region of interest" description="Disordered" evidence="2">
    <location>
        <begin position="860"/>
        <end position="885"/>
    </location>
</feature>
<feature type="compositionally biased region" description="Polar residues" evidence="2">
    <location>
        <begin position="420"/>
        <end position="480"/>
    </location>
</feature>
<feature type="compositionally biased region" description="Polar residues" evidence="2">
    <location>
        <begin position="900"/>
        <end position="911"/>
    </location>
</feature>
<dbReference type="InterPro" id="IPR050729">
    <property type="entry name" value="Rho-GAP"/>
</dbReference>
<feature type="compositionally biased region" description="Polar residues" evidence="2">
    <location>
        <begin position="149"/>
        <end position="159"/>
    </location>
</feature>
<dbReference type="InterPro" id="IPR000198">
    <property type="entry name" value="RhoGAP_dom"/>
</dbReference>
<feature type="domain" description="Rho-GAP" evidence="4">
    <location>
        <begin position="931"/>
        <end position="1140"/>
    </location>
</feature>
<feature type="region of interest" description="Disordered" evidence="2">
    <location>
        <begin position="95"/>
        <end position="173"/>
    </location>
</feature>
<feature type="compositionally biased region" description="Pro residues" evidence="2">
    <location>
        <begin position="383"/>
        <end position="392"/>
    </location>
</feature>
<feature type="compositionally biased region" description="Low complexity" evidence="2">
    <location>
        <begin position="127"/>
        <end position="139"/>
    </location>
</feature>
<dbReference type="Gene3D" id="1.10.555.10">
    <property type="entry name" value="Rho GTPase activation protein"/>
    <property type="match status" value="1"/>
</dbReference>
<dbReference type="CDD" id="cd13277">
    <property type="entry name" value="PH_Bem3"/>
    <property type="match status" value="1"/>
</dbReference>
<dbReference type="InterPro" id="IPR036871">
    <property type="entry name" value="PX_dom_sf"/>
</dbReference>
<evidence type="ECO:0000313" key="6">
    <source>
        <dbReference type="Proteomes" id="UP001377567"/>
    </source>
</evidence>
<dbReference type="InterPro" id="IPR001849">
    <property type="entry name" value="PH_domain"/>
</dbReference>
<dbReference type="Gene3D" id="3.30.1520.10">
    <property type="entry name" value="Phox-like domain"/>
    <property type="match status" value="1"/>
</dbReference>
<feature type="region of interest" description="Disordered" evidence="2">
    <location>
        <begin position="289"/>
        <end position="324"/>
    </location>
</feature>
<reference evidence="5 6" key="1">
    <citation type="journal article" date="2023" name="Elife">
        <title>Identification of key yeast species and microbe-microbe interactions impacting larval growth of Drosophila in the wild.</title>
        <authorList>
            <person name="Mure A."/>
            <person name="Sugiura Y."/>
            <person name="Maeda R."/>
            <person name="Honda K."/>
            <person name="Sakurai N."/>
            <person name="Takahashi Y."/>
            <person name="Watada M."/>
            <person name="Katoh T."/>
            <person name="Gotoh A."/>
            <person name="Gotoh Y."/>
            <person name="Taniguchi I."/>
            <person name="Nakamura K."/>
            <person name="Hayashi T."/>
            <person name="Katayama T."/>
            <person name="Uemura T."/>
            <person name="Hattori Y."/>
        </authorList>
    </citation>
    <scope>NUCLEOTIDE SEQUENCE [LARGE SCALE GENOMIC DNA]</scope>
    <source>
        <strain evidence="5 6">KH-74</strain>
    </source>
</reference>
<dbReference type="SMART" id="SM00324">
    <property type="entry name" value="RhoGAP"/>
    <property type="match status" value="1"/>
</dbReference>
<sequence>MSTKAGASTTLDLLAQYNDHIHERDKAIDHIERKTSGLEDNRPSYDDLFKENVKLKLELKESQQELVTLKRVLNLMQKRDTGSSLDDLIAKVTQEEKQKSEAGNDRKKEFVLPPRSVGRSGAQSRNASAVASPALAADAGTDDLDKSVKSPSNPFANENSSDEIAVNKSNSTNSEDAVIGTAQVVNLHEPAPSVTQSPTRVNASALPLQHSSHLAPSQTPALTSPAASVTYTTSRITIKSPNRKQKSPGPATERLNSPQSVNRVTSVINNHLHSPLKTAFSDRDMDIGRAASSSPAQFSRIDSNMEEDDEQLPQPHKQSEKKNVDFSPNAAAKLNNFSQLLADSFGDDNDELSSPFPEERPQLGANVPGMTSGAAPGKDLNRPLPPAPPNFFSPPNALIPETPVDVKLGSPVILNRPKEVNNSTPQGTQMRVSSTGDRQASNVSSSMAATNNNLGGALSNPATRMPSGTDSMSTENNRTASLKKSPSSASSQNLLKVDSSRSGRPRGNSLGTVTSSAASTAVSDIPLFVQPEELGTIVMDILSTLYHDPQSDYGENLVLFGVIDRSSGKEMFKFSKPIQKIRELDVYLKSHVADVSLPSLPDRQLFQSVYPTKVDYRREHLKNYFNSISAVPELPSNVSMKICQFLSTDTVMTPFLDGDTIKEGSLLMRRPKKALSTNVSWKIRYGILNGEFLQLLENGDMMETIRLRHTSLELLPNLPEDKYGTKNGFLLTEQKKSGLSTTSKYFICSESAKERESWIAALSEFIDTAKLSMASPAAESVGTFNSSHGTAGNESSDQIYVTDLSQPDATSSQSSQTNSVDKLQSTSYEQFSNNDDDERDMKRNKMRSLFPFKKFGSMTNNTLHPGGHAPAHHNPVGRSPTTNDDYDKSMNSEVDRSMRSDVSPTKVSPMSARASTPYQGAVFGASLDKCLVLSSHSYQGVYEIPSIVYRCLEYLYKNRGIQEEGIFRLSGSSTLIKTLQDEFDRKYDVDLCNYEPANDNPGNIIGVNTITGLLKLYLRSLPHLIVGDEQFLLFKKAADDHHDDPQAIAIAFKKIIQDKQVPHANVSIMYALFELLTRINENSKINKMNLRNLCIVFSPTLNIPIAMLQPFIVDFNCIFKDGQPVSNSEREDIDIHIPGV</sequence>
<feature type="compositionally biased region" description="Low complexity" evidence="2">
    <location>
        <begin position="482"/>
        <end position="496"/>
    </location>
</feature>
<dbReference type="GO" id="GO:0005938">
    <property type="term" value="C:cell cortex"/>
    <property type="evidence" value="ECO:0007669"/>
    <property type="project" value="UniProtKB-ARBA"/>
</dbReference>